<accession>A0A1H6VBS3</accession>
<dbReference type="PANTHER" id="PTHR34384">
    <property type="entry name" value="L-2,3-DIAMINOPROPANOATE--CITRATE LIGASE"/>
    <property type="match status" value="1"/>
</dbReference>
<evidence type="ECO:0000256" key="3">
    <source>
        <dbReference type="SAM" id="MobiDB-lite"/>
    </source>
</evidence>
<evidence type="ECO:0000256" key="1">
    <source>
        <dbReference type="ARBA" id="ARBA00004924"/>
    </source>
</evidence>
<evidence type="ECO:0000313" key="7">
    <source>
        <dbReference type="Proteomes" id="UP000198707"/>
    </source>
</evidence>
<dbReference type="InterPro" id="IPR037455">
    <property type="entry name" value="LucA/IucC-like"/>
</dbReference>
<sequence>MTGRTAEAATRPADQPVEQAADLAAAHTLLSCYLREIAAPAGEAATAGGVVQIRLRHLGLTLSCRLARVSPILAHRYDGPIRCRPTADTTARGPAAGPATAPADTPVDGAQLARLLAAELTGRTGLTNDEFVEQVLGSRDALAMLLRQRPSDDPAPTGDRAVDTYVDSEQSLVYGHPHHPSPKWRSGDPGSWRRYAPELRSTFRLSWLAVPAELVAGDGPFDELIAPLDPPAAPAGHRLLPVHPWQLSLVPPADPRLRRLGPAGVPVRPTASVRTLYAPAADLFLKTSLHVRITNCLRKNARYELTGAVALTRFLATVPLPAQIGLLAEPGYRSVDLPGPDEAYGTILRTGVREHLRPGETVVLAAALAAAPLTVPDPFDWWRAYVDLLVPTVLRLWLRHGVVHEAHLQNVLVVLDPGGRPVRLLLRDLEGLKLDTGRLSGWPDRVPRQAAYTTAQAARRVTYCLFVNHLAGLAGALADGHPGTEARLWLDVRQAVEATYGQLGEPAELTPLLDGTPLATKANLLVRWHRAPDQRAPYVAVPNPLGGGR</sequence>
<dbReference type="EMBL" id="FNYV01000002">
    <property type="protein sequence ID" value="SEI97722.1"/>
    <property type="molecule type" value="Genomic_DNA"/>
</dbReference>
<dbReference type="STRING" id="1144548.SAMN05443287_102467"/>
<dbReference type="Pfam" id="PF04183">
    <property type="entry name" value="IucA_IucC"/>
    <property type="match status" value="1"/>
</dbReference>
<comment type="similarity">
    <text evidence="2">Belongs to the IucA/IucC family.</text>
</comment>
<keyword evidence="7" id="KW-1185">Reference proteome</keyword>
<feature type="domain" description="Aerobactin siderophore biosynthesis IucA/IucC N-terminal" evidence="4">
    <location>
        <begin position="165"/>
        <end position="369"/>
    </location>
</feature>
<organism evidence="6 7">
    <name type="scientific">Micromonospora phaseoli</name>
    <dbReference type="NCBI Taxonomy" id="1144548"/>
    <lineage>
        <taxon>Bacteria</taxon>
        <taxon>Bacillati</taxon>
        <taxon>Actinomycetota</taxon>
        <taxon>Actinomycetes</taxon>
        <taxon>Micromonosporales</taxon>
        <taxon>Micromonosporaceae</taxon>
        <taxon>Micromonospora</taxon>
    </lineage>
</organism>
<evidence type="ECO:0000313" key="6">
    <source>
        <dbReference type="EMBL" id="SEI97722.1"/>
    </source>
</evidence>
<dbReference type="InterPro" id="IPR007310">
    <property type="entry name" value="Aerobactin_biosyn_IucA/IucC_N"/>
</dbReference>
<protein>
    <submittedName>
        <fullName evidence="6">Siderophore synthetase component</fullName>
    </submittedName>
</protein>
<dbReference type="AlphaFoldDB" id="A0A1H6VBS3"/>
<name>A0A1H6VBS3_9ACTN</name>
<dbReference type="GO" id="GO:0016881">
    <property type="term" value="F:acid-amino acid ligase activity"/>
    <property type="evidence" value="ECO:0007669"/>
    <property type="project" value="UniProtKB-ARBA"/>
</dbReference>
<feature type="domain" description="Aerobactin siderophore biosynthesis IucA/IucC-like C-terminal" evidence="5">
    <location>
        <begin position="380"/>
        <end position="533"/>
    </location>
</feature>
<evidence type="ECO:0000259" key="5">
    <source>
        <dbReference type="Pfam" id="PF06276"/>
    </source>
</evidence>
<reference evidence="7" key="1">
    <citation type="submission" date="2016-10" db="EMBL/GenBank/DDBJ databases">
        <authorList>
            <person name="Varghese N."/>
            <person name="Submissions S."/>
        </authorList>
    </citation>
    <scope>NUCLEOTIDE SEQUENCE [LARGE SCALE GENOMIC DNA]</scope>
    <source>
        <strain evidence="7">CGMCC 4.7038</strain>
    </source>
</reference>
<proteinExistence type="inferred from homology"/>
<gene>
    <name evidence="6" type="ORF">SAMN05443287_102467</name>
</gene>
<dbReference type="PANTHER" id="PTHR34384:SF5">
    <property type="entry name" value="L-2,3-DIAMINOPROPANOATE--CITRATE LIGASE"/>
    <property type="match status" value="1"/>
</dbReference>
<dbReference type="GO" id="GO:0019290">
    <property type="term" value="P:siderophore biosynthetic process"/>
    <property type="evidence" value="ECO:0007669"/>
    <property type="project" value="InterPro"/>
</dbReference>
<comment type="pathway">
    <text evidence="1">Siderophore biosynthesis.</text>
</comment>
<feature type="region of interest" description="Disordered" evidence="3">
    <location>
        <begin position="85"/>
        <end position="106"/>
    </location>
</feature>
<evidence type="ECO:0000256" key="2">
    <source>
        <dbReference type="ARBA" id="ARBA00007832"/>
    </source>
</evidence>
<evidence type="ECO:0000259" key="4">
    <source>
        <dbReference type="Pfam" id="PF04183"/>
    </source>
</evidence>
<dbReference type="OrthoDB" id="495728at2"/>
<dbReference type="Pfam" id="PF06276">
    <property type="entry name" value="FhuF"/>
    <property type="match status" value="1"/>
</dbReference>
<dbReference type="Proteomes" id="UP000198707">
    <property type="component" value="Unassembled WGS sequence"/>
</dbReference>
<dbReference type="InterPro" id="IPR022770">
    <property type="entry name" value="IucA/IucC-like_C"/>
</dbReference>
<dbReference type="Gene3D" id="1.10.510.40">
    <property type="match status" value="1"/>
</dbReference>
<dbReference type="RefSeq" id="WP_092376783.1">
    <property type="nucleotide sequence ID" value="NZ_BOPI01000032.1"/>
</dbReference>